<keyword evidence="4" id="KW-1185">Reference proteome</keyword>
<feature type="domain" description="ShKT" evidence="3">
    <location>
        <begin position="67"/>
        <end position="101"/>
    </location>
</feature>
<dbReference type="PROSITE" id="PS51670">
    <property type="entry name" value="SHKT"/>
    <property type="match status" value="1"/>
</dbReference>
<keyword evidence="1" id="KW-1015">Disulfide bond</keyword>
<comment type="caution">
    <text evidence="1">Lacks conserved residue(s) required for the propagation of feature annotation.</text>
</comment>
<protein>
    <submittedName>
        <fullName evidence="5">ShKT domain-containing protein</fullName>
    </submittedName>
</protein>
<feature type="disulfide bond" evidence="1">
    <location>
        <begin position="67"/>
        <end position="101"/>
    </location>
</feature>
<dbReference type="Gene3D" id="1.10.10.1870">
    <property type="entry name" value="ShTK domain-like"/>
    <property type="match status" value="1"/>
</dbReference>
<evidence type="ECO:0000313" key="4">
    <source>
        <dbReference type="Proteomes" id="UP000046392"/>
    </source>
</evidence>
<feature type="chain" id="PRO_5005895324" evidence="2">
    <location>
        <begin position="21"/>
        <end position="101"/>
    </location>
</feature>
<dbReference type="AlphaFoldDB" id="A0A0N5BYN0"/>
<evidence type="ECO:0000256" key="1">
    <source>
        <dbReference type="PROSITE-ProRule" id="PRU01005"/>
    </source>
</evidence>
<accession>A0A0N5BYN0</accession>
<feature type="signal peptide" evidence="2">
    <location>
        <begin position="1"/>
        <end position="20"/>
    </location>
</feature>
<dbReference type="Proteomes" id="UP000046392">
    <property type="component" value="Unplaced"/>
</dbReference>
<dbReference type="InterPro" id="IPR003582">
    <property type="entry name" value="ShKT_dom"/>
</dbReference>
<sequence>MKFIAIFAVLFLTIPMEVNGASCDKMAASGYCLNSMYRKVMCTSCAEQCNDLGGDSECKLPTKNSACSDVATNCASLAYLCTLPPYGTLLATKCKSTCDMC</sequence>
<dbReference type="Pfam" id="PF01549">
    <property type="entry name" value="ShK"/>
    <property type="match status" value="2"/>
</dbReference>
<evidence type="ECO:0000256" key="2">
    <source>
        <dbReference type="SAM" id="SignalP"/>
    </source>
</evidence>
<evidence type="ECO:0000313" key="5">
    <source>
        <dbReference type="WBParaSite" id="SPAL_0001088200.1"/>
    </source>
</evidence>
<organism evidence="4 5">
    <name type="scientific">Strongyloides papillosus</name>
    <name type="common">Intestinal threadworm</name>
    <dbReference type="NCBI Taxonomy" id="174720"/>
    <lineage>
        <taxon>Eukaryota</taxon>
        <taxon>Metazoa</taxon>
        <taxon>Ecdysozoa</taxon>
        <taxon>Nematoda</taxon>
        <taxon>Chromadorea</taxon>
        <taxon>Rhabditida</taxon>
        <taxon>Tylenchina</taxon>
        <taxon>Panagrolaimomorpha</taxon>
        <taxon>Strongyloidoidea</taxon>
        <taxon>Strongyloididae</taxon>
        <taxon>Strongyloides</taxon>
    </lineage>
</organism>
<proteinExistence type="predicted"/>
<name>A0A0N5BYN0_STREA</name>
<keyword evidence="2" id="KW-0732">Signal</keyword>
<dbReference type="WBParaSite" id="SPAL_0001088200.1">
    <property type="protein sequence ID" value="SPAL_0001088200.1"/>
    <property type="gene ID" value="SPAL_0001088200"/>
</dbReference>
<reference evidence="5" key="1">
    <citation type="submission" date="2017-02" db="UniProtKB">
        <authorList>
            <consortium name="WormBaseParasite"/>
        </authorList>
    </citation>
    <scope>IDENTIFICATION</scope>
</reference>
<dbReference type="STRING" id="174720.A0A0N5BYN0"/>
<evidence type="ECO:0000259" key="3">
    <source>
        <dbReference type="PROSITE" id="PS51670"/>
    </source>
</evidence>